<dbReference type="InterPro" id="IPR035965">
    <property type="entry name" value="PAS-like_dom_sf"/>
</dbReference>
<dbReference type="AlphaFoldDB" id="A0A7L9RSH3"/>
<accession>A0A7L9RSH3</accession>
<dbReference type="InterPro" id="IPR013655">
    <property type="entry name" value="PAS_fold_3"/>
</dbReference>
<dbReference type="Proteomes" id="UP000594001">
    <property type="component" value="Chromosome"/>
</dbReference>
<organism evidence="2 3">
    <name type="scientific">Candidatus Bodocaedibacter vickermanii</name>
    <dbReference type="NCBI Taxonomy" id="2741701"/>
    <lineage>
        <taxon>Bacteria</taxon>
        <taxon>Pseudomonadati</taxon>
        <taxon>Pseudomonadota</taxon>
        <taxon>Alphaproteobacteria</taxon>
        <taxon>Holosporales</taxon>
        <taxon>Candidatus Paracaedibacteraceae</taxon>
        <taxon>Candidatus Bodocaedibacter</taxon>
    </lineage>
</organism>
<dbReference type="InterPro" id="IPR000014">
    <property type="entry name" value="PAS"/>
</dbReference>
<dbReference type="KEGG" id="pbal:CPBP_00319"/>
<keyword evidence="3" id="KW-1185">Reference proteome</keyword>
<feature type="domain" description="PAS" evidence="1">
    <location>
        <begin position="26"/>
        <end position="77"/>
    </location>
</feature>
<protein>
    <submittedName>
        <fullName evidence="2">Aerotaxis receptor</fullName>
    </submittedName>
</protein>
<reference evidence="2 3" key="1">
    <citation type="submission" date="2020-06" db="EMBL/GenBank/DDBJ databases">
        <title>The endosymbiont of the kinetoplastid Bodo saltans is a Paracaedibacter-like alpha-proteobacterium possessing a putative toxin-antitoxin system.</title>
        <authorList>
            <person name="Midha S."/>
            <person name="Rigden D.J."/>
            <person name="Siozios S."/>
            <person name="Hurst G.D.D."/>
            <person name="Jackson A.P."/>
        </authorList>
    </citation>
    <scope>NUCLEOTIDE SEQUENCE [LARGE SCALE GENOMIC DNA]</scope>
    <source>
        <strain evidence="2">Lake Konstanz</strain>
    </source>
</reference>
<evidence type="ECO:0000313" key="3">
    <source>
        <dbReference type="Proteomes" id="UP000594001"/>
    </source>
</evidence>
<name>A0A7L9RSH3_9PROT</name>
<dbReference type="Gene3D" id="3.30.450.20">
    <property type="entry name" value="PAS domain"/>
    <property type="match status" value="1"/>
</dbReference>
<proteinExistence type="predicted"/>
<dbReference type="PROSITE" id="PS50112">
    <property type="entry name" value="PAS"/>
    <property type="match status" value="1"/>
</dbReference>
<dbReference type="CDD" id="cd00130">
    <property type="entry name" value="PAS"/>
    <property type="match status" value="1"/>
</dbReference>
<dbReference type="NCBIfam" id="TIGR00229">
    <property type="entry name" value="sensory_box"/>
    <property type="match status" value="1"/>
</dbReference>
<gene>
    <name evidence="2" type="primary">aer_1</name>
    <name evidence="2" type="ORF">CPBP_00319</name>
</gene>
<dbReference type="RefSeq" id="WP_350332308.1">
    <property type="nucleotide sequence ID" value="NZ_CP054719.1"/>
</dbReference>
<dbReference type="SUPFAM" id="SSF55785">
    <property type="entry name" value="PYP-like sensor domain (PAS domain)"/>
    <property type="match status" value="1"/>
</dbReference>
<evidence type="ECO:0000259" key="1">
    <source>
        <dbReference type="PROSITE" id="PS50112"/>
    </source>
</evidence>
<dbReference type="EMBL" id="CP054719">
    <property type="protein sequence ID" value="QOL19557.1"/>
    <property type="molecule type" value="Genomic_DNA"/>
</dbReference>
<evidence type="ECO:0000313" key="2">
    <source>
        <dbReference type="EMBL" id="QOL19557.1"/>
    </source>
</evidence>
<keyword evidence="2" id="KW-0675">Receptor</keyword>
<sequence>MLALNITPINKEKTFGENELIVSRTDTRGMITYCNRTFINISGYSELELLRKPHSIIRHPDMPKAVFKLLWETISKNQEIFAYVKNMSKGGEYYWVLAHVTPTHDQSGTIIGYHSNRRRPKRNAIDTISKIYASLLDIELKASSTTTGLQKSYAELNNIISSSGKDYNELILSL</sequence>
<dbReference type="Pfam" id="PF08447">
    <property type="entry name" value="PAS_3"/>
    <property type="match status" value="1"/>
</dbReference>